<dbReference type="SMART" id="SM00052">
    <property type="entry name" value="EAL"/>
    <property type="match status" value="1"/>
</dbReference>
<proteinExistence type="predicted"/>
<dbReference type="GO" id="GO:0071111">
    <property type="term" value="F:cyclic-guanylate-specific phosphodiesterase activity"/>
    <property type="evidence" value="ECO:0007669"/>
    <property type="project" value="InterPro"/>
</dbReference>
<comment type="caution">
    <text evidence="4">The sequence shown here is derived from an EMBL/GenBank/DDBJ whole genome shotgun (WGS) entry which is preliminary data.</text>
</comment>
<feature type="domain" description="Response regulatory" evidence="2">
    <location>
        <begin position="5"/>
        <end position="124"/>
    </location>
</feature>
<dbReference type="AlphaFoldDB" id="A0A934MD34"/>
<dbReference type="EMBL" id="JAEKJA010000007">
    <property type="protein sequence ID" value="MBJ3775917.1"/>
    <property type="molecule type" value="Genomic_DNA"/>
</dbReference>
<dbReference type="PANTHER" id="PTHR33121:SF79">
    <property type="entry name" value="CYCLIC DI-GMP PHOSPHODIESTERASE PDED-RELATED"/>
    <property type="match status" value="1"/>
</dbReference>
<dbReference type="PROSITE" id="PS50110">
    <property type="entry name" value="RESPONSE_REGULATORY"/>
    <property type="match status" value="1"/>
</dbReference>
<evidence type="ECO:0000313" key="5">
    <source>
        <dbReference type="Proteomes" id="UP000609531"/>
    </source>
</evidence>
<sequence length="387" mass="42537">MAAAKIGIVDDEPHIGEILKISLMDAGFQARAYTRATDLLEALDAEDFDVLLFDLMMPGVDGVELLEEMSKRPHPKRIMLMSGCSDSARKSAVRIATARGFEVIGNFAKPVDFSKVIETLSAEMDPLPVDIATLLRAIERGEIDVHYQPVFRVAGSTQPVSYVEALVRWAHPTKGTLYPRDFLPVVERHEDWITLTLYVLETAVRQLSAWRKVGFTPAVAINVPSQILDTANLPNMFDAIVEKYGINHSDLILEISEGADIAAEANGRVPLTRFKLRGYSLSIDDFGTGHSSMQRLYEVPFDQLKIDLAFVTKAHSDPQARSIVETSVELAHSLGLSVCAEGVEGVDIMNTMVDCGVDYLQGFGLCQPLPPELIEMQYNSGRGNTAA</sequence>
<dbReference type="InterPro" id="IPR001633">
    <property type="entry name" value="EAL_dom"/>
</dbReference>
<evidence type="ECO:0000259" key="3">
    <source>
        <dbReference type="PROSITE" id="PS50883"/>
    </source>
</evidence>
<dbReference type="CDD" id="cd01948">
    <property type="entry name" value="EAL"/>
    <property type="match status" value="1"/>
</dbReference>
<dbReference type="InterPro" id="IPR011006">
    <property type="entry name" value="CheY-like_superfamily"/>
</dbReference>
<dbReference type="Gene3D" id="3.20.20.450">
    <property type="entry name" value="EAL domain"/>
    <property type="match status" value="1"/>
</dbReference>
<evidence type="ECO:0000259" key="2">
    <source>
        <dbReference type="PROSITE" id="PS50110"/>
    </source>
</evidence>
<dbReference type="Pfam" id="PF00563">
    <property type="entry name" value="EAL"/>
    <property type="match status" value="1"/>
</dbReference>
<dbReference type="InterPro" id="IPR001789">
    <property type="entry name" value="Sig_transdc_resp-reg_receiver"/>
</dbReference>
<dbReference type="GO" id="GO:0000160">
    <property type="term" value="P:phosphorelay signal transduction system"/>
    <property type="evidence" value="ECO:0007669"/>
    <property type="project" value="InterPro"/>
</dbReference>
<dbReference type="PANTHER" id="PTHR33121">
    <property type="entry name" value="CYCLIC DI-GMP PHOSPHODIESTERASE PDEF"/>
    <property type="match status" value="1"/>
</dbReference>
<dbReference type="SMART" id="SM00448">
    <property type="entry name" value="REC"/>
    <property type="match status" value="1"/>
</dbReference>
<keyword evidence="5" id="KW-1185">Reference proteome</keyword>
<dbReference type="SUPFAM" id="SSF52172">
    <property type="entry name" value="CheY-like"/>
    <property type="match status" value="1"/>
</dbReference>
<feature type="domain" description="EAL" evidence="3">
    <location>
        <begin position="127"/>
        <end position="382"/>
    </location>
</feature>
<dbReference type="SUPFAM" id="SSF141868">
    <property type="entry name" value="EAL domain-like"/>
    <property type="match status" value="1"/>
</dbReference>
<evidence type="ECO:0000256" key="1">
    <source>
        <dbReference type="PROSITE-ProRule" id="PRU00169"/>
    </source>
</evidence>
<name>A0A934MD34_9HYPH</name>
<gene>
    <name evidence="4" type="ORF">JCR33_09485</name>
</gene>
<dbReference type="PROSITE" id="PS50883">
    <property type="entry name" value="EAL"/>
    <property type="match status" value="1"/>
</dbReference>
<organism evidence="4 5">
    <name type="scientific">Acuticoccus mangrovi</name>
    <dbReference type="NCBI Taxonomy" id="2796142"/>
    <lineage>
        <taxon>Bacteria</taxon>
        <taxon>Pseudomonadati</taxon>
        <taxon>Pseudomonadota</taxon>
        <taxon>Alphaproteobacteria</taxon>
        <taxon>Hyphomicrobiales</taxon>
        <taxon>Amorphaceae</taxon>
        <taxon>Acuticoccus</taxon>
    </lineage>
</organism>
<protein>
    <submittedName>
        <fullName evidence="4">EAL domain-containing response regulator</fullName>
    </submittedName>
</protein>
<dbReference type="InterPro" id="IPR050706">
    <property type="entry name" value="Cyclic-di-GMP_PDE-like"/>
</dbReference>
<keyword evidence="1" id="KW-0597">Phosphoprotein</keyword>
<dbReference type="InterPro" id="IPR035919">
    <property type="entry name" value="EAL_sf"/>
</dbReference>
<dbReference type="Gene3D" id="3.40.50.2300">
    <property type="match status" value="1"/>
</dbReference>
<evidence type="ECO:0000313" key="4">
    <source>
        <dbReference type="EMBL" id="MBJ3775917.1"/>
    </source>
</evidence>
<feature type="modified residue" description="4-aspartylphosphate" evidence="1">
    <location>
        <position position="54"/>
    </location>
</feature>
<dbReference type="Pfam" id="PF00072">
    <property type="entry name" value="Response_reg"/>
    <property type="match status" value="1"/>
</dbReference>
<dbReference type="RefSeq" id="WP_198881819.1">
    <property type="nucleotide sequence ID" value="NZ_JAEKJA010000007.1"/>
</dbReference>
<reference evidence="4" key="1">
    <citation type="submission" date="2020-12" db="EMBL/GenBank/DDBJ databases">
        <title>Bacterial taxonomy.</title>
        <authorList>
            <person name="Pan X."/>
        </authorList>
    </citation>
    <scope>NUCLEOTIDE SEQUENCE</scope>
    <source>
        <strain evidence="4">B2012</strain>
    </source>
</reference>
<accession>A0A934MD34</accession>
<dbReference type="Proteomes" id="UP000609531">
    <property type="component" value="Unassembled WGS sequence"/>
</dbReference>